<evidence type="ECO:0000256" key="1">
    <source>
        <dbReference type="ARBA" id="ARBA00022604"/>
    </source>
</evidence>
<keyword evidence="2" id="KW-0734">Signal transduction inhibitor</keyword>
<name>A0ABM1M1I0_NICVS</name>
<dbReference type="SMART" id="SM00252">
    <property type="entry name" value="SH2"/>
    <property type="match status" value="1"/>
</dbReference>
<evidence type="ECO:0000256" key="6">
    <source>
        <dbReference type="SAM" id="MobiDB-lite"/>
    </source>
</evidence>
<evidence type="ECO:0000259" key="7">
    <source>
        <dbReference type="PROSITE" id="PS50001"/>
    </source>
</evidence>
<sequence length="312" mass="35705">MMEEKKKESKFLNIFLNRKKSQRDSGGEQSQHSHNNSNNDLSSRRHQGIFKSLQKKWNSHRNSKSNKQRVVASDPVLVGFAPSISVDENNQNHINTGPPVIPRRTIISNPSDLYNDDDDDDDDISQYLDMSELNQSKCSNVGHPNNSESNSLGTEQIKLAKFGWFWGPLTKPEAEAKLHDLPDGSFLVRDSSSSRHIFTISFRSYGHTMHSHIEYRPGQFSIGDELSRASVSDLIEEAIRISKESVFCYSRGRDEAEPSYPVRFMRPVSRFMEVRSLQYLCRFTIRQYINVGNIQKLPLPSSVKGYLQQGQY</sequence>
<evidence type="ECO:0000256" key="5">
    <source>
        <dbReference type="PROSITE-ProRule" id="PRU00191"/>
    </source>
</evidence>
<dbReference type="Pfam" id="PF00017">
    <property type="entry name" value="SH2"/>
    <property type="match status" value="1"/>
</dbReference>
<keyword evidence="4 5" id="KW-0727">SH2 domain</keyword>
<evidence type="ECO:0000259" key="8">
    <source>
        <dbReference type="PROSITE" id="PS50225"/>
    </source>
</evidence>
<evidence type="ECO:0000256" key="4">
    <source>
        <dbReference type="ARBA" id="ARBA00022999"/>
    </source>
</evidence>
<dbReference type="Gene3D" id="3.30.505.10">
    <property type="entry name" value="SH2 domain"/>
    <property type="match status" value="1"/>
</dbReference>
<dbReference type="PANTHER" id="PTHR10155:SF32">
    <property type="entry name" value="LP02169P"/>
    <property type="match status" value="1"/>
</dbReference>
<feature type="compositionally biased region" description="Acidic residues" evidence="6">
    <location>
        <begin position="114"/>
        <end position="123"/>
    </location>
</feature>
<dbReference type="Proteomes" id="UP000695000">
    <property type="component" value="Unplaced"/>
</dbReference>
<dbReference type="PANTHER" id="PTHR10155">
    <property type="entry name" value="PHOSPHATIDYLINOSITOL 3-KINASE REGULATORY SUBUNIT"/>
    <property type="match status" value="1"/>
</dbReference>
<protein>
    <submittedName>
        <fullName evidence="10">Suppressor of cytokine signaling 6</fullName>
    </submittedName>
</protein>
<keyword evidence="3" id="KW-0833">Ubl conjugation pathway</keyword>
<dbReference type="InterPro" id="IPR036036">
    <property type="entry name" value="SOCS_box-like_dom_sf"/>
</dbReference>
<feature type="region of interest" description="Disordered" evidence="6">
    <location>
        <begin position="1"/>
        <end position="44"/>
    </location>
</feature>
<feature type="domain" description="SH2" evidence="7">
    <location>
        <begin position="164"/>
        <end position="268"/>
    </location>
</feature>
<dbReference type="PROSITE" id="PS50001">
    <property type="entry name" value="SH2"/>
    <property type="match status" value="1"/>
</dbReference>
<dbReference type="PROSITE" id="PS50225">
    <property type="entry name" value="SOCS"/>
    <property type="match status" value="1"/>
</dbReference>
<dbReference type="SUPFAM" id="SSF158235">
    <property type="entry name" value="SOCS box-like"/>
    <property type="match status" value="1"/>
</dbReference>
<dbReference type="Gene3D" id="1.10.750.20">
    <property type="entry name" value="SOCS box"/>
    <property type="match status" value="1"/>
</dbReference>
<feature type="domain" description="SOCS box" evidence="8">
    <location>
        <begin position="263"/>
        <end position="312"/>
    </location>
</feature>
<gene>
    <name evidence="10" type="primary">LOC108556729</name>
</gene>
<evidence type="ECO:0000256" key="2">
    <source>
        <dbReference type="ARBA" id="ARBA00022700"/>
    </source>
</evidence>
<dbReference type="InterPro" id="IPR001496">
    <property type="entry name" value="SOCS_box"/>
</dbReference>
<keyword evidence="9" id="KW-1185">Reference proteome</keyword>
<dbReference type="Pfam" id="PF07525">
    <property type="entry name" value="SOCS_box"/>
    <property type="match status" value="1"/>
</dbReference>
<feature type="compositionally biased region" description="Low complexity" evidence="6">
    <location>
        <begin position="29"/>
        <end position="39"/>
    </location>
</feature>
<dbReference type="SMART" id="SM00253">
    <property type="entry name" value="SOCS"/>
    <property type="match status" value="1"/>
</dbReference>
<dbReference type="SMART" id="SM00969">
    <property type="entry name" value="SOCS_box"/>
    <property type="match status" value="1"/>
</dbReference>
<dbReference type="SUPFAM" id="SSF55550">
    <property type="entry name" value="SH2 domain"/>
    <property type="match status" value="1"/>
</dbReference>
<organism evidence="9 10">
    <name type="scientific">Nicrophorus vespilloides</name>
    <name type="common">Boreal carrion beetle</name>
    <dbReference type="NCBI Taxonomy" id="110193"/>
    <lineage>
        <taxon>Eukaryota</taxon>
        <taxon>Metazoa</taxon>
        <taxon>Ecdysozoa</taxon>
        <taxon>Arthropoda</taxon>
        <taxon>Hexapoda</taxon>
        <taxon>Insecta</taxon>
        <taxon>Pterygota</taxon>
        <taxon>Neoptera</taxon>
        <taxon>Endopterygota</taxon>
        <taxon>Coleoptera</taxon>
        <taxon>Polyphaga</taxon>
        <taxon>Staphyliniformia</taxon>
        <taxon>Silphidae</taxon>
        <taxon>Nicrophorinae</taxon>
        <taxon>Nicrophorus</taxon>
    </lineage>
</organism>
<dbReference type="InterPro" id="IPR036860">
    <property type="entry name" value="SH2_dom_sf"/>
</dbReference>
<evidence type="ECO:0000313" key="9">
    <source>
        <dbReference type="Proteomes" id="UP000695000"/>
    </source>
</evidence>
<proteinExistence type="predicted"/>
<dbReference type="GeneID" id="108556729"/>
<feature type="region of interest" description="Disordered" evidence="6">
    <location>
        <begin position="87"/>
        <end position="123"/>
    </location>
</feature>
<evidence type="ECO:0000256" key="3">
    <source>
        <dbReference type="ARBA" id="ARBA00022786"/>
    </source>
</evidence>
<reference evidence="10" key="1">
    <citation type="submission" date="2025-08" db="UniProtKB">
        <authorList>
            <consortium name="RefSeq"/>
        </authorList>
    </citation>
    <scope>IDENTIFICATION</scope>
    <source>
        <tissue evidence="10">Whole Larva</tissue>
    </source>
</reference>
<dbReference type="InterPro" id="IPR000980">
    <property type="entry name" value="SH2"/>
</dbReference>
<dbReference type="RefSeq" id="XP_017768430.1">
    <property type="nucleotide sequence ID" value="XM_017912941.1"/>
</dbReference>
<keyword evidence="1" id="KW-0341">Growth regulation</keyword>
<feature type="compositionally biased region" description="Basic and acidic residues" evidence="6">
    <location>
        <begin position="1"/>
        <end position="10"/>
    </location>
</feature>
<accession>A0ABM1M1I0</accession>
<evidence type="ECO:0000313" key="10">
    <source>
        <dbReference type="RefSeq" id="XP_017768430.1"/>
    </source>
</evidence>